<keyword evidence="1" id="KW-0175">Coiled coil</keyword>
<dbReference type="Proteomes" id="UP001562425">
    <property type="component" value="Unassembled WGS sequence"/>
</dbReference>
<evidence type="ECO:0000313" key="4">
    <source>
        <dbReference type="Proteomes" id="UP001562425"/>
    </source>
</evidence>
<comment type="caution">
    <text evidence="3">The sequence shown here is derived from an EMBL/GenBank/DDBJ whole genome shotgun (WGS) entry which is preliminary data.</text>
</comment>
<keyword evidence="2" id="KW-1133">Transmembrane helix</keyword>
<feature type="coiled-coil region" evidence="1">
    <location>
        <begin position="257"/>
        <end position="284"/>
    </location>
</feature>
<keyword evidence="4" id="KW-1185">Reference proteome</keyword>
<sequence length="313" mass="36162">MAAAIGGIVSAITAPIAELAGFNKRSDELEYRQRNFEQDQMKFNELSGRKYQELSNDFHTSKHEQDRFNVAISGRFSGLEKDYGSFRRDQEAFNANTMRLYGEFQQQYKQDWSKQLDFNKVASDKLQSLDKRTLGLEEAHKGLRDELNYVTNRAEKHYEMTRAFNEQTDRHLRSLDGRNEELWRRLDEQKNLFTMVGLAVVLIAGYLYKKHAGKFQLLSVKIDQREAEHAKMLKDLQTSIDGVRLEQDQLGDRIAKIKPIEAELQKLRECVAELQRKQSQADSERQTKLLFGISCGTSVAVVAYLLAAKLWVN</sequence>
<protein>
    <submittedName>
        <fullName evidence="3">Uncharacterized protein</fullName>
    </submittedName>
</protein>
<gene>
    <name evidence="3" type="ORF">pipiens_007504</name>
</gene>
<keyword evidence="2" id="KW-0472">Membrane</keyword>
<feature type="transmembrane region" description="Helical" evidence="2">
    <location>
        <begin position="192"/>
        <end position="208"/>
    </location>
</feature>
<name>A0ABD1DLC9_CULPP</name>
<keyword evidence="2" id="KW-0812">Transmembrane</keyword>
<feature type="transmembrane region" description="Helical" evidence="2">
    <location>
        <begin position="289"/>
        <end position="312"/>
    </location>
</feature>
<organism evidence="3 4">
    <name type="scientific">Culex pipiens pipiens</name>
    <name type="common">Northern house mosquito</name>
    <dbReference type="NCBI Taxonomy" id="38569"/>
    <lineage>
        <taxon>Eukaryota</taxon>
        <taxon>Metazoa</taxon>
        <taxon>Ecdysozoa</taxon>
        <taxon>Arthropoda</taxon>
        <taxon>Hexapoda</taxon>
        <taxon>Insecta</taxon>
        <taxon>Pterygota</taxon>
        <taxon>Neoptera</taxon>
        <taxon>Endopterygota</taxon>
        <taxon>Diptera</taxon>
        <taxon>Nematocera</taxon>
        <taxon>Culicoidea</taxon>
        <taxon>Culicidae</taxon>
        <taxon>Culicinae</taxon>
        <taxon>Culicini</taxon>
        <taxon>Culex</taxon>
        <taxon>Culex</taxon>
    </lineage>
</organism>
<reference evidence="3 4" key="1">
    <citation type="submission" date="2024-05" db="EMBL/GenBank/DDBJ databases">
        <title>Culex pipiens pipiens assembly and annotation.</title>
        <authorList>
            <person name="Alout H."/>
            <person name="Durand T."/>
        </authorList>
    </citation>
    <scope>NUCLEOTIDE SEQUENCE [LARGE SCALE GENOMIC DNA]</scope>
    <source>
        <strain evidence="3">HA-2024</strain>
        <tissue evidence="3">Whole body</tissue>
    </source>
</reference>
<evidence type="ECO:0000256" key="2">
    <source>
        <dbReference type="SAM" id="Phobius"/>
    </source>
</evidence>
<dbReference type="AlphaFoldDB" id="A0ABD1DLC9"/>
<evidence type="ECO:0000313" key="3">
    <source>
        <dbReference type="EMBL" id="KAL1400352.1"/>
    </source>
</evidence>
<evidence type="ECO:0000256" key="1">
    <source>
        <dbReference type="SAM" id="Coils"/>
    </source>
</evidence>
<accession>A0ABD1DLC9</accession>
<proteinExistence type="predicted"/>
<dbReference type="EMBL" id="JBEHCU010005275">
    <property type="protein sequence ID" value="KAL1400352.1"/>
    <property type="molecule type" value="Genomic_DNA"/>
</dbReference>